<dbReference type="GO" id="GO:0006310">
    <property type="term" value="P:DNA recombination"/>
    <property type="evidence" value="ECO:0007669"/>
    <property type="project" value="InterPro"/>
</dbReference>
<accession>A0A8S5PGY9</accession>
<dbReference type="Gene3D" id="3.30.1330.70">
    <property type="entry name" value="Holliday junction resolvase RusA"/>
    <property type="match status" value="1"/>
</dbReference>
<organism evidence="1">
    <name type="scientific">Myoviridae sp. ctNYa18</name>
    <dbReference type="NCBI Taxonomy" id="2825090"/>
    <lineage>
        <taxon>Viruses</taxon>
        <taxon>Duplodnaviria</taxon>
        <taxon>Heunggongvirae</taxon>
        <taxon>Uroviricota</taxon>
        <taxon>Caudoviricetes</taxon>
    </lineage>
</organism>
<evidence type="ECO:0000313" key="1">
    <source>
        <dbReference type="EMBL" id="DAE05936.1"/>
    </source>
</evidence>
<dbReference type="SUPFAM" id="SSF103084">
    <property type="entry name" value="Holliday junction resolvase RusA"/>
    <property type="match status" value="1"/>
</dbReference>
<sequence>MCDIKFDIAGQVPSKKNNKRLLKNSRTGKMFIASSEKFNEWHNQAMMDLCFRLNKDRDVFRDKQVEIELTFYNSDNRRHDLDNMTSSVLDLLVDAEFIDDDCCRAVNKVVAIFGGVDRQAPRVEVEINGVERK</sequence>
<dbReference type="GO" id="GO:0000287">
    <property type="term" value="F:magnesium ion binding"/>
    <property type="evidence" value="ECO:0007669"/>
    <property type="project" value="InterPro"/>
</dbReference>
<name>A0A8S5PGY9_9CAUD</name>
<dbReference type="GO" id="GO:0006281">
    <property type="term" value="P:DNA repair"/>
    <property type="evidence" value="ECO:0007669"/>
    <property type="project" value="InterPro"/>
</dbReference>
<reference evidence="1" key="1">
    <citation type="journal article" date="2021" name="Proc. Natl. Acad. Sci. U.S.A.">
        <title>A Catalog of Tens of Thousands of Viruses from Human Metagenomes Reveals Hidden Associations with Chronic Diseases.</title>
        <authorList>
            <person name="Tisza M.J."/>
            <person name="Buck C.B."/>
        </authorList>
    </citation>
    <scope>NUCLEOTIDE SEQUENCE</scope>
    <source>
        <strain evidence="1">CtNYa18</strain>
    </source>
</reference>
<proteinExistence type="predicted"/>
<dbReference type="InterPro" id="IPR008822">
    <property type="entry name" value="Endonuclease_RusA-like"/>
</dbReference>
<dbReference type="EMBL" id="BK015422">
    <property type="protein sequence ID" value="DAE05936.1"/>
    <property type="molecule type" value="Genomic_DNA"/>
</dbReference>
<dbReference type="InterPro" id="IPR036614">
    <property type="entry name" value="RusA-like_sf"/>
</dbReference>
<dbReference type="Pfam" id="PF05866">
    <property type="entry name" value="RusA"/>
    <property type="match status" value="1"/>
</dbReference>
<protein>
    <submittedName>
        <fullName evidence="1">Endodeoxyribonuclease RusA</fullName>
    </submittedName>
</protein>